<keyword evidence="1 2" id="KW-0732">Signal</keyword>
<reference evidence="5" key="1">
    <citation type="submission" date="2020-06" db="EMBL/GenBank/DDBJ databases">
        <authorList>
            <person name="Dong N."/>
        </authorList>
    </citation>
    <scope>NUCLEOTIDE SEQUENCE</scope>
    <source>
        <strain evidence="5">R655-4</strain>
    </source>
</reference>
<dbReference type="Proteomes" id="UP001170959">
    <property type="component" value="Unassembled WGS sequence"/>
</dbReference>
<protein>
    <submittedName>
        <fullName evidence="5">T9SS type A sorting domain-containing protein</fullName>
    </submittedName>
</protein>
<dbReference type="Pfam" id="PF07675">
    <property type="entry name" value="Cleaved_Adhesin"/>
    <property type="match status" value="1"/>
</dbReference>
<name>A0AAJ1V9F2_9FLAO</name>
<accession>A0AAJ1V9F2</accession>
<proteinExistence type="predicted"/>
<dbReference type="AlphaFoldDB" id="A0AAJ1V9F2"/>
<feature type="domain" description="Cleaved adhesin" evidence="3">
    <location>
        <begin position="30"/>
        <end position="190"/>
    </location>
</feature>
<feature type="chain" id="PRO_5042607340" evidence="2">
    <location>
        <begin position="20"/>
        <end position="278"/>
    </location>
</feature>
<feature type="domain" description="Secretion system C-terminal sorting" evidence="4">
    <location>
        <begin position="207"/>
        <end position="276"/>
    </location>
</feature>
<evidence type="ECO:0000259" key="4">
    <source>
        <dbReference type="Pfam" id="PF18962"/>
    </source>
</evidence>
<organism evidence="5 6">
    <name type="scientific">Empedobacter brevis</name>
    <dbReference type="NCBI Taxonomy" id="247"/>
    <lineage>
        <taxon>Bacteria</taxon>
        <taxon>Pseudomonadati</taxon>
        <taxon>Bacteroidota</taxon>
        <taxon>Flavobacteriia</taxon>
        <taxon>Flavobacteriales</taxon>
        <taxon>Weeksellaceae</taxon>
        <taxon>Empedobacter</taxon>
    </lineage>
</organism>
<dbReference type="InterPro" id="IPR026444">
    <property type="entry name" value="Secre_tail"/>
</dbReference>
<gene>
    <name evidence="5" type="ORF">HX001_16530</name>
</gene>
<dbReference type="RefSeq" id="WP_286494363.1">
    <property type="nucleotide sequence ID" value="NZ_CAUPYU010000013.1"/>
</dbReference>
<dbReference type="Pfam" id="PF18962">
    <property type="entry name" value="Por_Secre_tail"/>
    <property type="match status" value="1"/>
</dbReference>
<dbReference type="EMBL" id="JACAGJ010000011">
    <property type="protein sequence ID" value="MDM1074092.1"/>
    <property type="molecule type" value="Genomic_DNA"/>
</dbReference>
<dbReference type="InterPro" id="IPR011628">
    <property type="entry name" value="Cleaved_adhesin"/>
</dbReference>
<evidence type="ECO:0000259" key="3">
    <source>
        <dbReference type="Pfam" id="PF07675"/>
    </source>
</evidence>
<evidence type="ECO:0000256" key="2">
    <source>
        <dbReference type="SAM" id="SignalP"/>
    </source>
</evidence>
<comment type="caution">
    <text evidence="5">The sequence shown here is derived from an EMBL/GenBank/DDBJ whole genome shotgun (WGS) entry which is preliminary data.</text>
</comment>
<dbReference type="NCBIfam" id="NF038128">
    <property type="entry name" value="choice_anch_J"/>
    <property type="match status" value="1"/>
</dbReference>
<feature type="signal peptide" evidence="2">
    <location>
        <begin position="1"/>
        <end position="19"/>
    </location>
</feature>
<dbReference type="NCBIfam" id="TIGR04183">
    <property type="entry name" value="Por_Secre_tail"/>
    <property type="match status" value="1"/>
</dbReference>
<reference evidence="5" key="2">
    <citation type="journal article" date="2022" name="Sci. Total Environ.">
        <title>Prevalence, transmission, and molecular epidemiology of tet(X)-positive bacteria among humans, animals, and environmental niches in China: An epidemiological, and genomic-based study.</title>
        <authorList>
            <person name="Dong N."/>
            <person name="Zeng Y."/>
            <person name="Cai C."/>
            <person name="Sun C."/>
            <person name="Lu J."/>
            <person name="Liu C."/>
            <person name="Zhou H."/>
            <person name="Sun Q."/>
            <person name="Shu L."/>
            <person name="Wang H."/>
            <person name="Wang Y."/>
            <person name="Wang S."/>
            <person name="Wu C."/>
            <person name="Chan E.W."/>
            <person name="Chen G."/>
            <person name="Shen Z."/>
            <person name="Chen S."/>
            <person name="Zhang R."/>
        </authorList>
    </citation>
    <scope>NUCLEOTIDE SEQUENCE</scope>
    <source>
        <strain evidence="5">R655-4</strain>
    </source>
</reference>
<dbReference type="Gene3D" id="2.60.120.200">
    <property type="match status" value="1"/>
</dbReference>
<sequence length="278" mass="30375">MKKVLFSLLTLAAFNSANAQTVVYFEDFNNATTDNPPAGWVFEDMDADGYNFGDMYFVPNTAGQPSTPISLISRSWQVAPLTPDNTATSPLIDLTNVSGPINLEWKVTAANNTAWNSEHYSVYVHTLEDVYEAVLEEPVFSETYAGAGGFPGVQTKTVDISAFAGQSVFVTFRHHDVTDMDYLSLDDVKVTGETLGITDMNQAKVAVYPNPVQDEFKLNLSQAYNAAKVQVTVTDLTGRKVKSFSAGEIYNVSGLSKGVYIVTVTDGTNKFTQKLIKK</sequence>
<evidence type="ECO:0000313" key="5">
    <source>
        <dbReference type="EMBL" id="MDM1074092.1"/>
    </source>
</evidence>
<evidence type="ECO:0000256" key="1">
    <source>
        <dbReference type="ARBA" id="ARBA00022729"/>
    </source>
</evidence>
<evidence type="ECO:0000313" key="6">
    <source>
        <dbReference type="Proteomes" id="UP001170959"/>
    </source>
</evidence>